<evidence type="ECO:0000256" key="1">
    <source>
        <dbReference type="ARBA" id="ARBA00022741"/>
    </source>
</evidence>
<evidence type="ECO:0000256" key="2">
    <source>
        <dbReference type="ARBA" id="ARBA00022840"/>
    </source>
</evidence>
<dbReference type="PANTHER" id="PTHR33540">
    <property type="entry name" value="TRNA THREONYLCARBAMOYLADENOSINE BIOSYNTHESIS PROTEIN TSAE"/>
    <property type="match status" value="1"/>
</dbReference>
<dbReference type="PANTHER" id="PTHR33540:SF1">
    <property type="entry name" value="N-ACETYLMURAMATE_N-ACETYLGLUCOSAMINE KINASE"/>
    <property type="match status" value="1"/>
</dbReference>
<gene>
    <name evidence="4" type="ORF">B0D84_02430</name>
    <name evidence="5" type="ORF">C3L24_11480</name>
</gene>
<reference evidence="4 6" key="1">
    <citation type="submission" date="2017-02" db="EMBL/GenBank/DDBJ databases">
        <title>Novel co-symbiosis in the unique lucinid bivalve Phacoides pectinatus.</title>
        <authorList>
            <person name="Lim S.J."/>
            <person name="Davis B.G."/>
            <person name="Gill D.E."/>
            <person name="Engel A.S."/>
            <person name="Anderson L.C."/>
            <person name="Campbell B.J."/>
        </authorList>
    </citation>
    <scope>NUCLEOTIDE SEQUENCE [LARGE SCALE GENOMIC DNA]</scope>
    <source>
        <strain evidence="4">LUC13016_P6</strain>
    </source>
</reference>
<dbReference type="GO" id="GO:0016740">
    <property type="term" value="F:transferase activity"/>
    <property type="evidence" value="ECO:0007669"/>
    <property type="project" value="UniProtKB-KW"/>
</dbReference>
<dbReference type="Pfam" id="PF01636">
    <property type="entry name" value="APH"/>
    <property type="match status" value="1"/>
</dbReference>
<dbReference type="EMBL" id="MUIE01000169">
    <property type="protein sequence ID" value="OQX35386.1"/>
    <property type="molecule type" value="Genomic_DNA"/>
</dbReference>
<dbReference type="Proteomes" id="UP000243361">
    <property type="component" value="Unassembled WGS sequence"/>
</dbReference>
<evidence type="ECO:0000313" key="6">
    <source>
        <dbReference type="Proteomes" id="UP000243361"/>
    </source>
</evidence>
<evidence type="ECO:0000313" key="4">
    <source>
        <dbReference type="EMBL" id="OQX35386.1"/>
    </source>
</evidence>
<evidence type="ECO:0000259" key="3">
    <source>
        <dbReference type="Pfam" id="PF01636"/>
    </source>
</evidence>
<evidence type="ECO:0000313" key="5">
    <source>
        <dbReference type="EMBL" id="PUD99124.1"/>
    </source>
</evidence>
<evidence type="ECO:0000313" key="7">
    <source>
        <dbReference type="Proteomes" id="UP000250928"/>
    </source>
</evidence>
<dbReference type="SUPFAM" id="SSF56112">
    <property type="entry name" value="Protein kinase-like (PK-like)"/>
    <property type="match status" value="1"/>
</dbReference>
<dbReference type="InterPro" id="IPR011009">
    <property type="entry name" value="Kinase-like_dom_sf"/>
</dbReference>
<dbReference type="GO" id="GO:0005524">
    <property type="term" value="F:ATP binding"/>
    <property type="evidence" value="ECO:0007669"/>
    <property type="project" value="UniProtKB-KW"/>
</dbReference>
<dbReference type="Gene3D" id="3.30.200.20">
    <property type="entry name" value="Phosphorylase Kinase, domain 1"/>
    <property type="match status" value="1"/>
</dbReference>
<keyword evidence="4" id="KW-0808">Transferase</keyword>
<reference evidence="5 7" key="2">
    <citation type="submission" date="2018-01" db="EMBL/GenBank/DDBJ databases">
        <title>Novel co-symbiosis in the lucinid bivalve Phacoides pectinatus.</title>
        <authorList>
            <person name="Lim S.J."/>
            <person name="Davis B.G."/>
            <person name="Gill D.E."/>
            <person name="Engel A.S."/>
            <person name="Anderson L.C."/>
            <person name="Campbell B.J."/>
        </authorList>
    </citation>
    <scope>NUCLEOTIDE SEQUENCE [LARGE SCALE GENOMIC DNA]</scope>
    <source>
        <strain evidence="5">N3_P5</strain>
    </source>
</reference>
<keyword evidence="1" id="KW-0547">Nucleotide-binding</keyword>
<keyword evidence="6" id="KW-1185">Reference proteome</keyword>
<protein>
    <submittedName>
        <fullName evidence="4">Aminoglycoside phosphotransferase</fullName>
    </submittedName>
</protein>
<feature type="domain" description="Aminoglycoside phosphotransferase" evidence="3">
    <location>
        <begin position="23"/>
        <end position="247"/>
    </location>
</feature>
<organism evidence="4 6">
    <name type="scientific">Candidatus Sedimenticola endophacoides</name>
    <dbReference type="NCBI Taxonomy" id="2548426"/>
    <lineage>
        <taxon>Bacteria</taxon>
        <taxon>Pseudomonadati</taxon>
        <taxon>Pseudomonadota</taxon>
        <taxon>Gammaproteobacteria</taxon>
        <taxon>Chromatiales</taxon>
        <taxon>Sedimenticolaceae</taxon>
        <taxon>Sedimenticola</taxon>
    </lineage>
</organism>
<accession>A0A657Q0I3</accession>
<dbReference type="EMBL" id="PQCO01000270">
    <property type="protein sequence ID" value="PUD99124.1"/>
    <property type="molecule type" value="Genomic_DNA"/>
</dbReference>
<proteinExistence type="predicted"/>
<comment type="caution">
    <text evidence="4">The sequence shown here is derived from an EMBL/GenBank/DDBJ whole genome shotgun (WGS) entry which is preliminary data.</text>
</comment>
<dbReference type="Gene3D" id="3.90.1200.10">
    <property type="match status" value="1"/>
</dbReference>
<sequence>MPERIKALEAWLRGCVGVGPYTLHPASGDASFRRYFRLLFPDGASLIAMDAPPERERCDTFVDLAGRLAAFGVHVPRVHAHDLEQGFVLLEDLGERLYLDALDAGSVERLYGDALATLVVIQACGPRQDLPPYDAPLLRRELAIFPEWLLERRLGLRLDAATRALLADAFERLVDNALEQPVVCVHRDYHSRNLLLTRSHPPGVIDFQDAVLGPVTYDLVSLLRDCYIAWPRERVEGWAMGYFQLALQSGVVRPEDEARFLRWFDLMGMQRHLKAAGIFARLDRRDGKPGYLREIPRTLGYVVEVAARYPELARFGGWIAARVLGRL</sequence>
<dbReference type="AlphaFoldDB" id="A0A657Q0I3"/>
<keyword evidence="2" id="KW-0067">ATP-binding</keyword>
<dbReference type="Proteomes" id="UP000250928">
    <property type="component" value="Unassembled WGS sequence"/>
</dbReference>
<name>A0A657Q0I3_9GAMM</name>
<dbReference type="InterPro" id="IPR002575">
    <property type="entry name" value="Aminoglycoside_PTrfase"/>
</dbReference>